<feature type="domain" description="Fibrinogen C-terminal" evidence="2">
    <location>
        <begin position="474"/>
        <end position="689"/>
    </location>
</feature>
<proteinExistence type="predicted"/>
<dbReference type="InterPro" id="IPR050373">
    <property type="entry name" value="Fibrinogen_C-term_domain"/>
</dbReference>
<reference evidence="3 4" key="1">
    <citation type="journal article" date="2021" name="Elife">
        <title>Chloroplast acquisition without the gene transfer in kleptoplastic sea slugs, Plakobranchus ocellatus.</title>
        <authorList>
            <person name="Maeda T."/>
            <person name="Takahashi S."/>
            <person name="Yoshida T."/>
            <person name="Shimamura S."/>
            <person name="Takaki Y."/>
            <person name="Nagai Y."/>
            <person name="Toyoda A."/>
            <person name="Suzuki Y."/>
            <person name="Arimoto A."/>
            <person name="Ishii H."/>
            <person name="Satoh N."/>
            <person name="Nishiyama T."/>
            <person name="Hasebe M."/>
            <person name="Maruyama T."/>
            <person name="Minagawa J."/>
            <person name="Obokata J."/>
            <person name="Shigenobu S."/>
        </authorList>
    </citation>
    <scope>NUCLEOTIDE SEQUENCE [LARGE SCALE GENOMIC DNA]</scope>
</reference>
<protein>
    <submittedName>
        <fullName evidence="3">Fibrinogen C domain-containing protein 1</fullName>
    </submittedName>
</protein>
<evidence type="ECO:0000313" key="3">
    <source>
        <dbReference type="EMBL" id="GFS01552.1"/>
    </source>
</evidence>
<dbReference type="CDD" id="cd00087">
    <property type="entry name" value="FReD"/>
    <property type="match status" value="1"/>
</dbReference>
<comment type="caution">
    <text evidence="3">The sequence shown here is derived from an EMBL/GenBank/DDBJ whole genome shotgun (WGS) entry which is preliminary data.</text>
</comment>
<dbReference type="PROSITE" id="PS51406">
    <property type="entry name" value="FIBRINOGEN_C_2"/>
    <property type="match status" value="1"/>
</dbReference>
<gene>
    <name evidence="3" type="ORF">ElyMa_006425200</name>
</gene>
<dbReference type="InterPro" id="IPR002181">
    <property type="entry name" value="Fibrinogen_a/b/g_C_dom"/>
</dbReference>
<keyword evidence="1" id="KW-0175">Coiled coil</keyword>
<dbReference type="Gene3D" id="3.90.215.10">
    <property type="entry name" value="Gamma Fibrinogen, chain A, domain 1"/>
    <property type="match status" value="1"/>
</dbReference>
<dbReference type="SMART" id="SM00186">
    <property type="entry name" value="FBG"/>
    <property type="match status" value="1"/>
</dbReference>
<keyword evidence="4" id="KW-1185">Reference proteome</keyword>
<evidence type="ECO:0000313" key="4">
    <source>
        <dbReference type="Proteomes" id="UP000762676"/>
    </source>
</evidence>
<evidence type="ECO:0000259" key="2">
    <source>
        <dbReference type="PROSITE" id="PS51406"/>
    </source>
</evidence>
<dbReference type="PANTHER" id="PTHR19143">
    <property type="entry name" value="FIBRINOGEN/TENASCIN/ANGIOPOEITIN"/>
    <property type="match status" value="1"/>
</dbReference>
<organism evidence="3 4">
    <name type="scientific">Elysia marginata</name>
    <dbReference type="NCBI Taxonomy" id="1093978"/>
    <lineage>
        <taxon>Eukaryota</taxon>
        <taxon>Metazoa</taxon>
        <taxon>Spiralia</taxon>
        <taxon>Lophotrochozoa</taxon>
        <taxon>Mollusca</taxon>
        <taxon>Gastropoda</taxon>
        <taxon>Heterobranchia</taxon>
        <taxon>Euthyneura</taxon>
        <taxon>Panpulmonata</taxon>
        <taxon>Sacoglossa</taxon>
        <taxon>Placobranchoidea</taxon>
        <taxon>Plakobranchidae</taxon>
        <taxon>Elysia</taxon>
    </lineage>
</organism>
<dbReference type="AlphaFoldDB" id="A0AAV4HWI6"/>
<dbReference type="Pfam" id="PF00147">
    <property type="entry name" value="Fibrinogen_C"/>
    <property type="match status" value="1"/>
</dbReference>
<dbReference type="SUPFAM" id="SSF56496">
    <property type="entry name" value="Fibrinogen C-terminal domain-like"/>
    <property type="match status" value="1"/>
</dbReference>
<feature type="coiled-coil region" evidence="1">
    <location>
        <begin position="336"/>
        <end position="363"/>
    </location>
</feature>
<dbReference type="PANTHER" id="PTHR19143:SF458">
    <property type="entry name" value="FIBRINOGEN C-TERMINAL DOMAIN-CONTAINING PROTEIN-RELATED"/>
    <property type="match status" value="1"/>
</dbReference>
<evidence type="ECO:0000256" key="1">
    <source>
        <dbReference type="SAM" id="Coils"/>
    </source>
</evidence>
<dbReference type="InterPro" id="IPR036056">
    <property type="entry name" value="Fibrinogen-like_C"/>
</dbReference>
<dbReference type="Proteomes" id="UP000762676">
    <property type="component" value="Unassembled WGS sequence"/>
</dbReference>
<feature type="coiled-coil region" evidence="1">
    <location>
        <begin position="244"/>
        <end position="271"/>
    </location>
</feature>
<dbReference type="InterPro" id="IPR014716">
    <property type="entry name" value="Fibrinogen_a/b/g_C_1"/>
</dbReference>
<name>A0AAV4HWI6_9GAST</name>
<dbReference type="EMBL" id="BMAT01012897">
    <property type="protein sequence ID" value="GFS01552.1"/>
    <property type="molecule type" value="Genomic_DNA"/>
</dbReference>
<sequence length="690" mass="77818">MTQNLICNTLRVKENKSETSSVLPFCLKLLGKTRLLTKRFLLSRCQWGLELTLAPTDRNVAGTSDSCGVLLCKTSSVRDDKQRNINSLSLYKVVSQGPTGSDSSKPGILSSLAFVSTSQPSFEQFSNGVKVSGSLNNEQASLRVELFKQTDCLTEYTCELQEVDSEGKKLITSHRLLQTQVQKNDNELNKDLTSSLFTRLYSLVQGLDIKLTTNELYLKDKLNSVEDRTFDLQKEITENIHNKLASVEKSSERMESRLNSIENRVTNFRIQFTDKIYSLENQLQNKVSTNFQNIEDKLCDLETKLTAIDSEAIQQKILNSIETRVDAHFTKVLNASDRAEETLNKTANLLAALKDDNTNFRNEIMIRYKNLFDNVSKGMDGVFLRNGNFQNDIIKSYKNLFGNVSKGMDEIFLQNGNLTQTIKNSLYYFNNNLHLSLDRMESTTNNSVAKTLTSLRALEAQLDSSIAGEIQSALVVFFLPQTCQKNLPVLIQRLSTPYPVVYESSTPGLSTPILCDTITDHGGWIVIQRRSTGDVDFFRGWASYKKGFGALHTDFWLGLENIHAITSSGKYELRVDLEYQGQSKYAVYDRFSLAGKDKNYKITLGSYSGTAGDSLEYHNGMQFSTYDRDNDRISIGCAKKFRGAWWHKGCHNSNLNGEWQAVGDKGPRWAMFTGKDPASFTELKIRRVGD</sequence>
<dbReference type="GO" id="GO:0005615">
    <property type="term" value="C:extracellular space"/>
    <property type="evidence" value="ECO:0007669"/>
    <property type="project" value="TreeGrafter"/>
</dbReference>
<accession>A0AAV4HWI6</accession>